<dbReference type="Gene3D" id="6.10.340.10">
    <property type="match status" value="1"/>
</dbReference>
<organism evidence="17 18">
    <name type="scientific">Methylophaga thalassica</name>
    <dbReference type="NCBI Taxonomy" id="40223"/>
    <lineage>
        <taxon>Bacteria</taxon>
        <taxon>Pseudomonadati</taxon>
        <taxon>Pseudomonadota</taxon>
        <taxon>Gammaproteobacteria</taxon>
        <taxon>Thiotrichales</taxon>
        <taxon>Piscirickettsiaceae</taxon>
        <taxon>Methylophaga</taxon>
    </lineage>
</organism>
<reference evidence="17" key="2">
    <citation type="submission" date="2023-01" db="EMBL/GenBank/DDBJ databases">
        <title>Draft genome sequence of Methylophaga thalassica strain NBRC 102424.</title>
        <authorList>
            <person name="Sun Q."/>
            <person name="Mori K."/>
        </authorList>
    </citation>
    <scope>NUCLEOTIDE SEQUENCE</scope>
    <source>
        <strain evidence="17">NBRC 102424</strain>
    </source>
</reference>
<dbReference type="PANTHER" id="PTHR45528">
    <property type="entry name" value="SENSOR HISTIDINE KINASE CPXA"/>
    <property type="match status" value="1"/>
</dbReference>
<evidence type="ECO:0000313" key="18">
    <source>
        <dbReference type="Proteomes" id="UP001161423"/>
    </source>
</evidence>
<evidence type="ECO:0000256" key="11">
    <source>
        <dbReference type="ARBA" id="ARBA00022989"/>
    </source>
</evidence>
<keyword evidence="10" id="KW-0067">ATP-binding</keyword>
<evidence type="ECO:0000256" key="8">
    <source>
        <dbReference type="ARBA" id="ARBA00022741"/>
    </source>
</evidence>
<keyword evidence="13 14" id="KW-0472">Membrane</keyword>
<dbReference type="PROSITE" id="PS50885">
    <property type="entry name" value="HAMP"/>
    <property type="match status" value="1"/>
</dbReference>
<keyword evidence="12" id="KW-0902">Two-component regulatory system</keyword>
<evidence type="ECO:0000256" key="6">
    <source>
        <dbReference type="ARBA" id="ARBA00022679"/>
    </source>
</evidence>
<reference evidence="17" key="1">
    <citation type="journal article" date="2014" name="Int. J. Syst. Evol. Microbiol.">
        <title>Complete genome of a new Firmicutes species belonging to the dominant human colonic microbiota ('Ruminococcus bicirculans') reveals two chromosomes and a selective capacity to utilize plant glucans.</title>
        <authorList>
            <consortium name="NISC Comparative Sequencing Program"/>
            <person name="Wegmann U."/>
            <person name="Louis P."/>
            <person name="Goesmann A."/>
            <person name="Henrissat B."/>
            <person name="Duncan S.H."/>
            <person name="Flint H.J."/>
        </authorList>
    </citation>
    <scope>NUCLEOTIDE SEQUENCE</scope>
    <source>
        <strain evidence="17">NBRC 102424</strain>
    </source>
</reference>
<dbReference type="Pfam" id="PF00672">
    <property type="entry name" value="HAMP"/>
    <property type="match status" value="1"/>
</dbReference>
<dbReference type="SUPFAM" id="SSF47384">
    <property type="entry name" value="Homodimeric domain of signal transducing histidine kinase"/>
    <property type="match status" value="1"/>
</dbReference>
<dbReference type="GO" id="GO:0016301">
    <property type="term" value="F:kinase activity"/>
    <property type="evidence" value="ECO:0007669"/>
    <property type="project" value="UniProtKB-KW"/>
</dbReference>
<dbReference type="InterPro" id="IPR036890">
    <property type="entry name" value="HATPase_C_sf"/>
</dbReference>
<evidence type="ECO:0000256" key="1">
    <source>
        <dbReference type="ARBA" id="ARBA00000085"/>
    </source>
</evidence>
<dbReference type="Proteomes" id="UP001161423">
    <property type="component" value="Unassembled WGS sequence"/>
</dbReference>
<dbReference type="Gene3D" id="3.30.565.10">
    <property type="entry name" value="Histidine kinase-like ATPase, C-terminal domain"/>
    <property type="match status" value="1"/>
</dbReference>
<evidence type="ECO:0000256" key="7">
    <source>
        <dbReference type="ARBA" id="ARBA00022692"/>
    </source>
</evidence>
<dbReference type="CDD" id="cd00082">
    <property type="entry name" value="HisKA"/>
    <property type="match status" value="1"/>
</dbReference>
<feature type="domain" description="Histidine kinase" evidence="15">
    <location>
        <begin position="272"/>
        <end position="485"/>
    </location>
</feature>
<dbReference type="SMART" id="SM00304">
    <property type="entry name" value="HAMP"/>
    <property type="match status" value="1"/>
</dbReference>
<evidence type="ECO:0000256" key="9">
    <source>
        <dbReference type="ARBA" id="ARBA00022777"/>
    </source>
</evidence>
<evidence type="ECO:0000313" key="17">
    <source>
        <dbReference type="EMBL" id="GLP98232.1"/>
    </source>
</evidence>
<evidence type="ECO:0000256" key="5">
    <source>
        <dbReference type="ARBA" id="ARBA00022553"/>
    </source>
</evidence>
<dbReference type="EMBL" id="BSND01000003">
    <property type="protein sequence ID" value="GLP98232.1"/>
    <property type="molecule type" value="Genomic_DNA"/>
</dbReference>
<keyword evidence="18" id="KW-1185">Reference proteome</keyword>
<dbReference type="InterPro" id="IPR003660">
    <property type="entry name" value="HAMP_dom"/>
</dbReference>
<dbReference type="PROSITE" id="PS50109">
    <property type="entry name" value="HIS_KIN"/>
    <property type="match status" value="1"/>
</dbReference>
<comment type="caution">
    <text evidence="17">The sequence shown here is derived from an EMBL/GenBank/DDBJ whole genome shotgun (WGS) entry which is preliminary data.</text>
</comment>
<dbReference type="InterPro" id="IPR036097">
    <property type="entry name" value="HisK_dim/P_sf"/>
</dbReference>
<dbReference type="SUPFAM" id="SSF158472">
    <property type="entry name" value="HAMP domain-like"/>
    <property type="match status" value="1"/>
</dbReference>
<dbReference type="InterPro" id="IPR005467">
    <property type="entry name" value="His_kinase_dom"/>
</dbReference>
<evidence type="ECO:0000256" key="10">
    <source>
        <dbReference type="ARBA" id="ARBA00022840"/>
    </source>
</evidence>
<evidence type="ECO:0000259" key="16">
    <source>
        <dbReference type="PROSITE" id="PS50885"/>
    </source>
</evidence>
<proteinExistence type="predicted"/>
<protein>
    <recommendedName>
        <fullName evidence="3">histidine kinase</fullName>
        <ecNumber evidence="3">2.7.13.3</ecNumber>
    </recommendedName>
</protein>
<dbReference type="SMART" id="SM00387">
    <property type="entry name" value="HATPase_c"/>
    <property type="match status" value="1"/>
</dbReference>
<evidence type="ECO:0000259" key="15">
    <source>
        <dbReference type="PROSITE" id="PS50109"/>
    </source>
</evidence>
<keyword evidence="6" id="KW-0808">Transferase</keyword>
<evidence type="ECO:0000256" key="12">
    <source>
        <dbReference type="ARBA" id="ARBA00023012"/>
    </source>
</evidence>
<evidence type="ECO:0000256" key="3">
    <source>
        <dbReference type="ARBA" id="ARBA00012438"/>
    </source>
</evidence>
<comment type="subcellular location">
    <subcellularLocation>
        <location evidence="2">Cell membrane</location>
        <topology evidence="2">Multi-pass membrane protein</topology>
    </subcellularLocation>
</comment>
<name>A0ABQ5TRZ4_9GAMM</name>
<dbReference type="InterPro" id="IPR003594">
    <property type="entry name" value="HATPase_dom"/>
</dbReference>
<dbReference type="EC" id="2.7.13.3" evidence="3"/>
<dbReference type="InterPro" id="IPR050398">
    <property type="entry name" value="HssS/ArlS-like"/>
</dbReference>
<evidence type="ECO:0000256" key="13">
    <source>
        <dbReference type="ARBA" id="ARBA00023136"/>
    </source>
</evidence>
<dbReference type="Pfam" id="PF00512">
    <property type="entry name" value="HisKA"/>
    <property type="match status" value="1"/>
</dbReference>
<dbReference type="SUPFAM" id="SSF55874">
    <property type="entry name" value="ATPase domain of HSP90 chaperone/DNA topoisomerase II/histidine kinase"/>
    <property type="match status" value="1"/>
</dbReference>
<keyword evidence="8" id="KW-0547">Nucleotide-binding</keyword>
<dbReference type="Pfam" id="PF02518">
    <property type="entry name" value="HATPase_c"/>
    <property type="match status" value="1"/>
</dbReference>
<keyword evidence="11 14" id="KW-1133">Transmembrane helix</keyword>
<sequence length="485" mass="54272">MRMSKLFWKFFIVFWLALLVAGISVGTVVWLHHKSIQDQANKTDPEIDVHAHAFVSVAADIFSYGGEAALITFLEKAQQAPFPKVYAINDNGNEILGRSIDPKVVAYARALFLQGEFPLAIRYVTDNEGHSLLLFSPMKRGISETLFIGPPHERREFGPAPMLNEPFPSPPFEAMHLPPPPNEAVPYPLILLIGSGLIAAIFFSALLAWYFTKPIGLLRQSFAKLAEGQLQTRIGEKMGRRRDELVELGKNFDDMAGKIGHLMSAQQRLLHDVSHELRSPLARMQAAIGIAEQQPEKTHEILKRIERESQRMSDLVGELLVLSRLETGVTDNVQTEICLNDLLDEIISDARFEASSKEIKIHYSAIEDIFITVRSELLHRAIENILRNAIKFSPPKSDIKLVVSTDTEKDRLFIVIEDNGPGVAEADLESIFKPFFRGHLTERNDSIGLGLAIAYRAIDTHGGEIKASNRENGGLRVEVNLPYKK</sequence>
<keyword evidence="5" id="KW-0597">Phosphoprotein</keyword>
<keyword evidence="7 14" id="KW-0812">Transmembrane</keyword>
<keyword evidence="9 17" id="KW-0418">Kinase</keyword>
<dbReference type="InterPro" id="IPR003661">
    <property type="entry name" value="HisK_dim/P_dom"/>
</dbReference>
<dbReference type="InterPro" id="IPR004358">
    <property type="entry name" value="Sig_transdc_His_kin-like_C"/>
</dbReference>
<dbReference type="Gene3D" id="1.10.287.130">
    <property type="match status" value="1"/>
</dbReference>
<dbReference type="SMART" id="SM00388">
    <property type="entry name" value="HisKA"/>
    <property type="match status" value="1"/>
</dbReference>
<comment type="catalytic activity">
    <reaction evidence="1">
        <text>ATP + protein L-histidine = ADP + protein N-phospho-L-histidine.</text>
        <dbReference type="EC" id="2.7.13.3"/>
    </reaction>
</comment>
<dbReference type="CDD" id="cd06225">
    <property type="entry name" value="HAMP"/>
    <property type="match status" value="1"/>
</dbReference>
<evidence type="ECO:0000256" key="4">
    <source>
        <dbReference type="ARBA" id="ARBA00022475"/>
    </source>
</evidence>
<accession>A0ABQ5TRZ4</accession>
<keyword evidence="4" id="KW-1003">Cell membrane</keyword>
<feature type="transmembrane region" description="Helical" evidence="14">
    <location>
        <begin position="187"/>
        <end position="211"/>
    </location>
</feature>
<gene>
    <name evidence="17" type="ORF">GCM10007891_00860</name>
</gene>
<dbReference type="PANTHER" id="PTHR45528:SF1">
    <property type="entry name" value="SENSOR HISTIDINE KINASE CPXA"/>
    <property type="match status" value="1"/>
</dbReference>
<evidence type="ECO:0000256" key="14">
    <source>
        <dbReference type="SAM" id="Phobius"/>
    </source>
</evidence>
<evidence type="ECO:0000256" key="2">
    <source>
        <dbReference type="ARBA" id="ARBA00004651"/>
    </source>
</evidence>
<feature type="domain" description="HAMP" evidence="16">
    <location>
        <begin position="209"/>
        <end position="264"/>
    </location>
</feature>
<dbReference type="PRINTS" id="PR00344">
    <property type="entry name" value="BCTRLSENSOR"/>
</dbReference>